<dbReference type="InterPro" id="IPR049734">
    <property type="entry name" value="NudC-like_C"/>
</dbReference>
<dbReference type="EMBL" id="CH408030">
    <property type="protein sequence ID" value="EAQ91302.1"/>
    <property type="molecule type" value="Genomic_DNA"/>
</dbReference>
<dbReference type="CDD" id="cd03429">
    <property type="entry name" value="NUDIX_NADH_pyrophosphatase_Nudt13"/>
    <property type="match status" value="1"/>
</dbReference>
<dbReference type="Pfam" id="PF10551">
    <property type="entry name" value="MULE"/>
    <property type="match status" value="1"/>
</dbReference>
<sequence length="797" mass="87723">MATSFADDCLPPENIYDSRNALFEAINAWAITRGYAFTTGKSTTEKSGRMTVTYACDRGRRPPEASSSRQRRTSSRVTSCPFSVLAKESSDGSWVLKHRPDSRFSVHNHEPSQHPVAHPVHRQLSGGTSQLADFSNAGLAPKEIQTLVRQSGSLATRQDIYNRIADVRRDACEGQSPIHALANQLEKEGFWSRIQFTPDGRVTAVLFAHPDSLAYLQAYPELLLLDCTYKTNKYGMPLLDMIGVDAAQRSFCIAFAFLSGETEEDYTWALEQLKSLYEQCNTTLPSVILTDRCLAAMNAASALFPSAATLICIWHANKAVLARCQPAFPEAEKWKEFYDSWHSIISSPTEEEYANRLAQFQQKYAVEHPNEVGYIKTTWLIPFKEKLGRSLSLVDWWATRRHRWSAGPDAAAMHPAPAHSGNSALMENPYDTAGFTAGGIVRGEDVVGLTGTGEELFGKEEKEMVEGFDSAVERVVVVFLGVDDRGVLLGGDGVVEGEGNAQGVEGLQREGFVYKDTRGAPYFAVDVTPRGEKAGVAEELIKRVTERGFTFKEATPRHMGLQAGHAAMYGQARALVDWNARTPFCAQCGQPTLSVHAGTKRVCPPTDRAGVPEGEPARERRPCATRGTVSNHSFPRTDPTVIMAIVSADGTKVLLGRQRRWPQYWFSTLAGFQEPGESIEEAVRREVWEESGVTVGRVILHSSQPWPFPASLMIGAIGQAMPGDGEKIFLGHDAELESAKWFPLEEVKEALVLGTSNLGEGAPEGYVEGALRLPPQTAIANRLITAVVEQWWVQPKM</sequence>
<keyword evidence="5" id="KW-0479">Metal-binding</keyword>
<dbReference type="STRING" id="306901.Q2H967"/>
<dbReference type="GO" id="GO:0006742">
    <property type="term" value="P:NADP+ catabolic process"/>
    <property type="evidence" value="ECO:0007669"/>
    <property type="project" value="TreeGrafter"/>
</dbReference>
<feature type="domain" description="Nudix hydrolase" evidence="11">
    <location>
        <begin position="635"/>
        <end position="764"/>
    </location>
</feature>
<dbReference type="GO" id="GO:0046872">
    <property type="term" value="F:metal ion binding"/>
    <property type="evidence" value="ECO:0007669"/>
    <property type="project" value="UniProtKB-KW"/>
</dbReference>
<dbReference type="Pfam" id="PF09296">
    <property type="entry name" value="NUDIX-like"/>
    <property type="match status" value="1"/>
</dbReference>
<dbReference type="GO" id="GO:0035529">
    <property type="term" value="F:NADH pyrophosphatase activity"/>
    <property type="evidence" value="ECO:0007669"/>
    <property type="project" value="TreeGrafter"/>
</dbReference>
<evidence type="ECO:0000259" key="11">
    <source>
        <dbReference type="PROSITE" id="PS51462"/>
    </source>
</evidence>
<evidence type="ECO:0000256" key="7">
    <source>
        <dbReference type="ARBA" id="ARBA00022842"/>
    </source>
</evidence>
<gene>
    <name evidence="12" type="ORF">CHGG_03237</name>
</gene>
<dbReference type="PANTHER" id="PTHR42904:SF6">
    <property type="entry name" value="NAD-CAPPED RNA HYDROLASE NUDT12"/>
    <property type="match status" value="1"/>
</dbReference>
<dbReference type="InterPro" id="IPR015797">
    <property type="entry name" value="NUDIX_hydrolase-like_dom_sf"/>
</dbReference>
<evidence type="ECO:0000313" key="12">
    <source>
        <dbReference type="EMBL" id="EAQ91302.1"/>
    </source>
</evidence>
<dbReference type="RefSeq" id="XP_001229753.1">
    <property type="nucleotide sequence ID" value="XM_001229752.1"/>
</dbReference>
<dbReference type="HOGENOM" id="CLU_352657_0_0_1"/>
<keyword evidence="6" id="KW-0378">Hydrolase</keyword>
<dbReference type="Gene3D" id="3.90.79.10">
    <property type="entry name" value="Nucleoside Triphosphate Pyrophosphohydrolase"/>
    <property type="match status" value="1"/>
</dbReference>
<dbReference type="PROSITE" id="PS51462">
    <property type="entry name" value="NUDIX"/>
    <property type="match status" value="1"/>
</dbReference>
<dbReference type="GeneID" id="4388630"/>
<evidence type="ECO:0000256" key="3">
    <source>
        <dbReference type="ARBA" id="ARBA00009595"/>
    </source>
</evidence>
<evidence type="ECO:0000256" key="2">
    <source>
        <dbReference type="ARBA" id="ARBA00001947"/>
    </source>
</evidence>
<dbReference type="InterPro" id="IPR050241">
    <property type="entry name" value="NAD-cap_RNA_hydrolase_NudC"/>
</dbReference>
<evidence type="ECO:0000256" key="5">
    <source>
        <dbReference type="ARBA" id="ARBA00022723"/>
    </source>
</evidence>
<comment type="catalytic activity">
    <reaction evidence="9">
        <text>a 5'-end NAD(+)-phospho-ribonucleoside in mRNA + H2O = a 5'-end phospho-adenosine-phospho-ribonucleoside in mRNA + beta-nicotinamide D-ribonucleotide + 2 H(+)</text>
        <dbReference type="Rhea" id="RHEA:60876"/>
        <dbReference type="Rhea" id="RHEA-COMP:15698"/>
        <dbReference type="Rhea" id="RHEA-COMP:15719"/>
        <dbReference type="ChEBI" id="CHEBI:14649"/>
        <dbReference type="ChEBI" id="CHEBI:15377"/>
        <dbReference type="ChEBI" id="CHEBI:15378"/>
        <dbReference type="ChEBI" id="CHEBI:144029"/>
        <dbReference type="ChEBI" id="CHEBI:144051"/>
    </reaction>
    <physiologicalReaction direction="left-to-right" evidence="9">
        <dbReference type="Rhea" id="RHEA:60877"/>
    </physiologicalReaction>
</comment>
<evidence type="ECO:0000256" key="4">
    <source>
        <dbReference type="ARBA" id="ARBA00012381"/>
    </source>
</evidence>
<comment type="cofactor">
    <cofactor evidence="2">
        <name>Zn(2+)</name>
        <dbReference type="ChEBI" id="CHEBI:29105"/>
    </cofactor>
</comment>
<dbReference type="FunFam" id="3.90.79.10:FF:000042">
    <property type="entry name" value="Probable NADH pyrophosphatase"/>
    <property type="match status" value="1"/>
</dbReference>
<evidence type="ECO:0000256" key="1">
    <source>
        <dbReference type="ARBA" id="ARBA00001946"/>
    </source>
</evidence>
<keyword evidence="8" id="KW-0520">NAD</keyword>
<comment type="cofactor">
    <cofactor evidence="1">
        <name>Mg(2+)</name>
        <dbReference type="ChEBI" id="CHEBI:18420"/>
    </cofactor>
</comment>
<dbReference type="SUPFAM" id="SSF55811">
    <property type="entry name" value="Nudix"/>
    <property type="match status" value="1"/>
</dbReference>
<reference evidence="13" key="1">
    <citation type="journal article" date="2015" name="Genome Announc.">
        <title>Draft genome sequence of the cellulolytic fungus Chaetomium globosum.</title>
        <authorList>
            <person name="Cuomo C.A."/>
            <person name="Untereiner W.A."/>
            <person name="Ma L.-J."/>
            <person name="Grabherr M."/>
            <person name="Birren B.W."/>
        </authorList>
    </citation>
    <scope>NUCLEOTIDE SEQUENCE [LARGE SCALE GENOMIC DNA]</scope>
    <source>
        <strain evidence="13">ATCC 6205 / CBS 148.51 / DSM 1962 / NBRC 6347 / NRRL 1970</strain>
    </source>
</reference>
<comment type="similarity">
    <text evidence="3">Belongs to the Nudix hydrolase family. NudC subfamily.</text>
</comment>
<evidence type="ECO:0000256" key="9">
    <source>
        <dbReference type="ARBA" id="ARBA00023679"/>
    </source>
</evidence>
<dbReference type="GO" id="GO:0019677">
    <property type="term" value="P:NAD+ catabolic process"/>
    <property type="evidence" value="ECO:0007669"/>
    <property type="project" value="TreeGrafter"/>
</dbReference>
<dbReference type="VEuPathDB" id="FungiDB:CHGG_03237"/>
<dbReference type="AlphaFoldDB" id="Q2H967"/>
<dbReference type="GO" id="GO:0005829">
    <property type="term" value="C:cytosol"/>
    <property type="evidence" value="ECO:0007669"/>
    <property type="project" value="TreeGrafter"/>
</dbReference>
<name>Q2H967_CHAGB</name>
<proteinExistence type="inferred from homology"/>
<protein>
    <recommendedName>
        <fullName evidence="4">NAD(+) diphosphatase</fullName>
        <ecNumber evidence="4">3.6.1.22</ecNumber>
    </recommendedName>
</protein>
<evidence type="ECO:0000256" key="6">
    <source>
        <dbReference type="ARBA" id="ARBA00022801"/>
    </source>
</evidence>
<accession>Q2H967</accession>
<dbReference type="InParanoid" id="Q2H967"/>
<dbReference type="OrthoDB" id="10249612at2759"/>
<dbReference type="PANTHER" id="PTHR42904">
    <property type="entry name" value="NUDIX HYDROLASE, NUDC SUBFAMILY"/>
    <property type="match status" value="1"/>
</dbReference>
<dbReference type="InterPro" id="IPR000086">
    <property type="entry name" value="NUDIX_hydrolase_dom"/>
</dbReference>
<dbReference type="InterPro" id="IPR015376">
    <property type="entry name" value="Znr_NADH_PPase"/>
</dbReference>
<keyword evidence="13" id="KW-1185">Reference proteome</keyword>
<dbReference type="Pfam" id="PF00293">
    <property type="entry name" value="NUDIX"/>
    <property type="match status" value="1"/>
</dbReference>
<dbReference type="Gene3D" id="3.90.79.20">
    <property type="match status" value="1"/>
</dbReference>
<evidence type="ECO:0000313" key="13">
    <source>
        <dbReference type="Proteomes" id="UP000001056"/>
    </source>
</evidence>
<dbReference type="EC" id="3.6.1.22" evidence="4"/>
<dbReference type="eggNOG" id="KOG3084">
    <property type="taxonomic scope" value="Eukaryota"/>
</dbReference>
<dbReference type="PROSITE" id="PS00893">
    <property type="entry name" value="NUDIX_BOX"/>
    <property type="match status" value="1"/>
</dbReference>
<organism evidence="12 13">
    <name type="scientific">Chaetomium globosum (strain ATCC 6205 / CBS 148.51 / DSM 1962 / NBRC 6347 / NRRL 1970)</name>
    <name type="common">Soil fungus</name>
    <dbReference type="NCBI Taxonomy" id="306901"/>
    <lineage>
        <taxon>Eukaryota</taxon>
        <taxon>Fungi</taxon>
        <taxon>Dikarya</taxon>
        <taxon>Ascomycota</taxon>
        <taxon>Pezizomycotina</taxon>
        <taxon>Sordariomycetes</taxon>
        <taxon>Sordariomycetidae</taxon>
        <taxon>Sordariales</taxon>
        <taxon>Chaetomiaceae</taxon>
        <taxon>Chaetomium</taxon>
    </lineage>
</organism>
<keyword evidence="7" id="KW-0460">Magnesium</keyword>
<dbReference type="Pfam" id="PF09297">
    <property type="entry name" value="Zn_ribbon_NUD"/>
    <property type="match status" value="1"/>
</dbReference>
<dbReference type="InterPro" id="IPR020084">
    <property type="entry name" value="NUDIX_hydrolase_CS"/>
</dbReference>
<dbReference type="InterPro" id="IPR018289">
    <property type="entry name" value="MULE_transposase_dom"/>
</dbReference>
<dbReference type="InterPro" id="IPR015375">
    <property type="entry name" value="NADH_PPase-like_N"/>
</dbReference>
<dbReference type="Proteomes" id="UP000001056">
    <property type="component" value="Unassembled WGS sequence"/>
</dbReference>
<dbReference type="GO" id="GO:0005777">
    <property type="term" value="C:peroxisome"/>
    <property type="evidence" value="ECO:0007669"/>
    <property type="project" value="TreeGrafter"/>
</dbReference>
<evidence type="ECO:0000256" key="10">
    <source>
        <dbReference type="SAM" id="MobiDB-lite"/>
    </source>
</evidence>
<feature type="region of interest" description="Disordered" evidence="10">
    <location>
        <begin position="606"/>
        <end position="632"/>
    </location>
</feature>
<evidence type="ECO:0000256" key="8">
    <source>
        <dbReference type="ARBA" id="ARBA00023027"/>
    </source>
</evidence>